<dbReference type="EMBL" id="JAIMBW010000001">
    <property type="protein sequence ID" value="MBY4894925.1"/>
    <property type="molecule type" value="Genomic_DNA"/>
</dbReference>
<keyword evidence="2" id="KW-1003">Cell membrane</keyword>
<feature type="transmembrane region" description="Helical" evidence="6">
    <location>
        <begin position="160"/>
        <end position="178"/>
    </location>
</feature>
<accession>A0A975TUP3</accession>
<dbReference type="AlphaFoldDB" id="A0A975TUP3"/>
<organism evidence="7">
    <name type="scientific">Gymnodinialimonas phycosphaerae</name>
    <dbReference type="NCBI Taxonomy" id="2841589"/>
    <lineage>
        <taxon>Bacteria</taxon>
        <taxon>Pseudomonadati</taxon>
        <taxon>Pseudomonadota</taxon>
        <taxon>Alphaproteobacteria</taxon>
        <taxon>Rhodobacterales</taxon>
        <taxon>Paracoccaceae</taxon>
        <taxon>Gymnodinialimonas</taxon>
    </lineage>
</organism>
<dbReference type="Pfam" id="PF01810">
    <property type="entry name" value="LysE"/>
    <property type="match status" value="1"/>
</dbReference>
<comment type="subcellular location">
    <subcellularLocation>
        <location evidence="1">Cell membrane</location>
        <topology evidence="1">Multi-pass membrane protein</topology>
    </subcellularLocation>
</comment>
<proteinExistence type="predicted"/>
<evidence type="ECO:0000313" key="8">
    <source>
        <dbReference type="Proteomes" id="UP000693972"/>
    </source>
</evidence>
<keyword evidence="3 6" id="KW-0812">Transmembrane</keyword>
<dbReference type="InterPro" id="IPR001123">
    <property type="entry name" value="LeuE-type"/>
</dbReference>
<evidence type="ECO:0000256" key="2">
    <source>
        <dbReference type="ARBA" id="ARBA00022475"/>
    </source>
</evidence>
<feature type="transmembrane region" description="Helical" evidence="6">
    <location>
        <begin position="12"/>
        <end position="33"/>
    </location>
</feature>
<evidence type="ECO:0000256" key="6">
    <source>
        <dbReference type="SAM" id="Phobius"/>
    </source>
</evidence>
<dbReference type="GO" id="GO:0015171">
    <property type="term" value="F:amino acid transmembrane transporter activity"/>
    <property type="evidence" value="ECO:0007669"/>
    <property type="project" value="TreeGrafter"/>
</dbReference>
<dbReference type="EMBL" id="CP078073">
    <property type="protein sequence ID" value="QXL87542.1"/>
    <property type="molecule type" value="Genomic_DNA"/>
</dbReference>
<keyword evidence="4 6" id="KW-1133">Transmembrane helix</keyword>
<feature type="transmembrane region" description="Helical" evidence="6">
    <location>
        <begin position="45"/>
        <end position="69"/>
    </location>
</feature>
<evidence type="ECO:0000256" key="1">
    <source>
        <dbReference type="ARBA" id="ARBA00004651"/>
    </source>
</evidence>
<evidence type="ECO:0000313" key="7">
    <source>
        <dbReference type="EMBL" id="QXL87542.1"/>
    </source>
</evidence>
<protein>
    <submittedName>
        <fullName evidence="7">LysE family translocator</fullName>
    </submittedName>
</protein>
<name>A0A975TUP3_9RHOB</name>
<evidence type="ECO:0000256" key="3">
    <source>
        <dbReference type="ARBA" id="ARBA00022692"/>
    </source>
</evidence>
<feature type="transmembrane region" description="Helical" evidence="6">
    <location>
        <begin position="133"/>
        <end position="154"/>
    </location>
</feature>
<evidence type="ECO:0000256" key="4">
    <source>
        <dbReference type="ARBA" id="ARBA00022989"/>
    </source>
</evidence>
<gene>
    <name evidence="7" type="ORF">KUL25_19375</name>
</gene>
<keyword evidence="8" id="KW-1185">Reference proteome</keyword>
<dbReference type="GO" id="GO:0005886">
    <property type="term" value="C:plasma membrane"/>
    <property type="evidence" value="ECO:0007669"/>
    <property type="project" value="UniProtKB-SubCell"/>
</dbReference>
<keyword evidence="5 6" id="KW-0472">Membrane</keyword>
<dbReference type="RefSeq" id="WP_257894411.1">
    <property type="nucleotide sequence ID" value="NZ_JAIMBW010000001.1"/>
</dbReference>
<feature type="transmembrane region" description="Helical" evidence="6">
    <location>
        <begin position="75"/>
        <end position="96"/>
    </location>
</feature>
<reference evidence="7 8" key="1">
    <citation type="submission" date="2021-07" db="EMBL/GenBank/DDBJ databases">
        <title>Karlodiniumbacter phycospheric gen. nov., sp. nov., a phycosphere bacterium isolated from karlodinium veneficum.</title>
        <authorList>
            <person name="Peng Y."/>
            <person name="Jiang L."/>
            <person name="Lee J."/>
        </authorList>
    </citation>
    <scope>NUCLEOTIDE SEQUENCE</scope>
    <source>
        <strain evidence="7 8">N5</strain>
    </source>
</reference>
<dbReference type="Proteomes" id="UP000693972">
    <property type="component" value="Unassembled WGS sequence"/>
</dbReference>
<evidence type="ECO:0000256" key="5">
    <source>
        <dbReference type="ARBA" id="ARBA00023136"/>
    </source>
</evidence>
<dbReference type="PANTHER" id="PTHR30086">
    <property type="entry name" value="ARGININE EXPORTER PROTEIN ARGO"/>
    <property type="match status" value="1"/>
</dbReference>
<sequence length="211" mass="21859">MEILLPFLPAFAIAYSILLVGASSPGPAVAMLMGISVGQGRSAGLFACAGIATGSATINVLTIAGVGLILSQAAWAMMILKAAGSAYLAYLAYGAFKKALHPPRIAAQVVARQSGTALFTKGYLLQVTNPKAITFWLAIAGVGATAHAPLWVIALFVATMWVISFACHAAWALALSAAPVRTAYNHARRYIEGALGAFFAFAAFKLITARS</sequence>
<dbReference type="PANTHER" id="PTHR30086:SF17">
    <property type="entry name" value="LYSE FAMILY TRANSLOCATOR"/>
    <property type="match status" value="1"/>
</dbReference>